<proteinExistence type="predicted"/>
<dbReference type="InterPro" id="IPR011051">
    <property type="entry name" value="RmlC_Cupin_sf"/>
</dbReference>
<accession>A0A381URN6</accession>
<protein>
    <recommendedName>
        <fullName evidence="2">dTDP-4-dehydrorhamnose 3,5-epimerase</fullName>
    </recommendedName>
</protein>
<organism evidence="1">
    <name type="scientific">marine metagenome</name>
    <dbReference type="NCBI Taxonomy" id="408172"/>
    <lineage>
        <taxon>unclassified sequences</taxon>
        <taxon>metagenomes</taxon>
        <taxon>ecological metagenomes</taxon>
    </lineage>
</organism>
<dbReference type="EMBL" id="UINC01006978">
    <property type="protein sequence ID" value="SVA30750.1"/>
    <property type="molecule type" value="Genomic_DNA"/>
</dbReference>
<sequence>MPLKRIKTEGGDVLHGLKSTELDYQGFGEVYFSLVEQNAIKAWKRHTKMTMNLVVPVGLVKFVFFDENSKKFITHEIGEKNYVRISVPPYLWFGFQGLDSNPSLVTNISNIPHDPEEVERLLPSEIKYTWELL</sequence>
<dbReference type="InterPro" id="IPR014710">
    <property type="entry name" value="RmlC-like_jellyroll"/>
</dbReference>
<reference evidence="1" key="1">
    <citation type="submission" date="2018-05" db="EMBL/GenBank/DDBJ databases">
        <authorList>
            <person name="Lanie J.A."/>
            <person name="Ng W.-L."/>
            <person name="Kazmierczak K.M."/>
            <person name="Andrzejewski T.M."/>
            <person name="Davidsen T.M."/>
            <person name="Wayne K.J."/>
            <person name="Tettelin H."/>
            <person name="Glass J.I."/>
            <person name="Rusch D."/>
            <person name="Podicherti R."/>
            <person name="Tsui H.-C.T."/>
            <person name="Winkler M.E."/>
        </authorList>
    </citation>
    <scope>NUCLEOTIDE SEQUENCE</scope>
</reference>
<name>A0A381URN6_9ZZZZ</name>
<evidence type="ECO:0000313" key="1">
    <source>
        <dbReference type="EMBL" id="SVA30750.1"/>
    </source>
</evidence>
<evidence type="ECO:0008006" key="2">
    <source>
        <dbReference type="Google" id="ProtNLM"/>
    </source>
</evidence>
<dbReference type="AlphaFoldDB" id="A0A381URN6"/>
<gene>
    <name evidence="1" type="ORF">METZ01_LOCUS83604</name>
</gene>
<dbReference type="SUPFAM" id="SSF51182">
    <property type="entry name" value="RmlC-like cupins"/>
    <property type="match status" value="1"/>
</dbReference>
<dbReference type="Gene3D" id="2.60.120.10">
    <property type="entry name" value="Jelly Rolls"/>
    <property type="match status" value="1"/>
</dbReference>